<dbReference type="InterPro" id="IPR027417">
    <property type="entry name" value="P-loop_NTPase"/>
</dbReference>
<comment type="caution">
    <text evidence="3">The sequence shown here is derived from an EMBL/GenBank/DDBJ whole genome shotgun (WGS) entry which is preliminary data.</text>
</comment>
<dbReference type="GO" id="GO:0004386">
    <property type="term" value="F:helicase activity"/>
    <property type="evidence" value="ECO:0007669"/>
    <property type="project" value="UniProtKB-KW"/>
</dbReference>
<keyword evidence="3" id="KW-0378">Hydrolase</keyword>
<dbReference type="EMBL" id="JADOTY010000001">
    <property type="protein sequence ID" value="MBG6100758.1"/>
    <property type="molecule type" value="Genomic_DNA"/>
</dbReference>
<feature type="domain" description="Helicase ATP-binding" evidence="2">
    <location>
        <begin position="1"/>
        <end position="241"/>
    </location>
</feature>
<evidence type="ECO:0000259" key="2">
    <source>
        <dbReference type="SMART" id="SM00487"/>
    </source>
</evidence>
<dbReference type="RefSeq" id="WP_196919837.1">
    <property type="nucleotide sequence ID" value="NZ_JADOTY010000001.1"/>
</dbReference>
<dbReference type="InterPro" id="IPR050742">
    <property type="entry name" value="Helicase_Restrict-Modif_Enz"/>
</dbReference>
<sequence>MDYDLYDYQEQAKQVVVRALMSMTRAYEADPTDTGAVVLAAPTGAGKTVIATAVIEAALDGDPTTPGIDDSTFLWVTDDPSLNNQTLNKMFAASSALSINRLRTIENDFDQETLDPGRVYFLNIQKLSANATLSKGGGAYGRQWSLWDTISNTVKQRPYGFVVVVDEAHRGMGTARTTRDTIVSQIIGGGTTNRPAVPVVWGISATPKRFRDQMNDRDRTVKSHTIPIEDVRSSGLLKDQIVLGHTRGVDAAETTLVRHAVAKVLDYEARWNAYCNRTGEPRVNPVLVVQVEDKPNSKSLGEVVDTILSEWPGITPVNIVHVFGNHSTVKAGGHDIRWCPPEDVQDRQSVRVVLCMTAITTGWDCPRAEVLVSMRVAQDQGLITQIMGRMVRTPLARRVESDVTLNAVHCILPKFNEAAVDAIAVQFEQGDEGIAGGTEIITDEVQLIRNPEFTGAGPVSKPPNDLDGPVDASDDLDTSWFGPDKPTQGAPTTSPSHVPYRPDRRSSQTGPDLWEGSEPDPEPDAVDASASANVFALLESLPSYTIPSRCPGSAISRAFRLAALLAQKYDGKALEPAARKLVLNAFLGEIDTFRADLDAKGELADRVAKVANTRLYERSVTYGSPTMFPEGETESDLALDDRGIRILMARARRALPEGLVDAYVERMAPNDDDVTDAMILAIALAQDAALPEKVEARAANLVTSWLQQYHSAITRLPETAREDFDRVRRQSSRPEATTFRIPPRASGDARGGLWDKHVLSDADGKYRADLRPLERHVLLTELDHGAVAWYRNPANRAKNALVIPWQKWDGWHGLYVDFLFVHYVGGQARPSIIDPHGAFMADAVGKLKGLADYIGKHPGVYHRVQVVDLINGKYRLLDLLDPAVRSAVADSNADDAGELYAELGHDY</sequence>
<keyword evidence="3" id="KW-0067">ATP-binding</keyword>
<dbReference type="SMART" id="SM00487">
    <property type="entry name" value="DEXDc"/>
    <property type="match status" value="1"/>
</dbReference>
<keyword evidence="4" id="KW-1185">Reference proteome</keyword>
<evidence type="ECO:0000313" key="4">
    <source>
        <dbReference type="Proteomes" id="UP000631791"/>
    </source>
</evidence>
<feature type="region of interest" description="Disordered" evidence="1">
    <location>
        <begin position="452"/>
        <end position="528"/>
    </location>
</feature>
<proteinExistence type="predicted"/>
<feature type="compositionally biased region" description="Acidic residues" evidence="1">
    <location>
        <begin position="515"/>
        <end position="525"/>
    </location>
</feature>
<accession>A0ABS0JWL5</accession>
<dbReference type="InterPro" id="IPR014001">
    <property type="entry name" value="Helicase_ATP-bd"/>
</dbReference>
<reference evidence="3 4" key="1">
    <citation type="submission" date="2020-11" db="EMBL/GenBank/DDBJ databases">
        <title>Sequencing the genomes of 1000 actinobacteria strains.</title>
        <authorList>
            <person name="Klenk H.-P."/>
        </authorList>
    </citation>
    <scope>NUCLEOTIDE SEQUENCE [LARGE SCALE GENOMIC DNA]</scope>
    <source>
        <strain evidence="3 4">DSM 101695</strain>
    </source>
</reference>
<evidence type="ECO:0000256" key="1">
    <source>
        <dbReference type="SAM" id="MobiDB-lite"/>
    </source>
</evidence>
<organism evidence="3 4">
    <name type="scientific">Micromonospora vinacea</name>
    <dbReference type="NCBI Taxonomy" id="709878"/>
    <lineage>
        <taxon>Bacteria</taxon>
        <taxon>Bacillati</taxon>
        <taxon>Actinomycetota</taxon>
        <taxon>Actinomycetes</taxon>
        <taxon>Micromonosporales</taxon>
        <taxon>Micromonosporaceae</taxon>
        <taxon>Micromonospora</taxon>
    </lineage>
</organism>
<protein>
    <submittedName>
        <fullName evidence="3">Superfamily II DNA or RNA helicase</fullName>
    </submittedName>
</protein>
<dbReference type="PANTHER" id="PTHR47396:SF1">
    <property type="entry name" value="ATP-DEPENDENT HELICASE IRC3-RELATED"/>
    <property type="match status" value="1"/>
</dbReference>
<gene>
    <name evidence="3" type="ORF">IW249_001172</name>
</gene>
<keyword evidence="3" id="KW-0347">Helicase</keyword>
<name>A0ABS0JWL5_9ACTN</name>
<dbReference type="InterPro" id="IPR006935">
    <property type="entry name" value="Helicase/UvrB_N"/>
</dbReference>
<evidence type="ECO:0000313" key="3">
    <source>
        <dbReference type="EMBL" id="MBG6100758.1"/>
    </source>
</evidence>
<keyword evidence="3" id="KW-0547">Nucleotide-binding</keyword>
<dbReference type="Pfam" id="PF04851">
    <property type="entry name" value="ResIII"/>
    <property type="match status" value="1"/>
</dbReference>
<dbReference type="Proteomes" id="UP000631791">
    <property type="component" value="Unassembled WGS sequence"/>
</dbReference>
<dbReference type="PANTHER" id="PTHR47396">
    <property type="entry name" value="TYPE I RESTRICTION ENZYME ECOKI R PROTEIN"/>
    <property type="match status" value="1"/>
</dbReference>
<dbReference type="Gene3D" id="3.40.50.300">
    <property type="entry name" value="P-loop containing nucleotide triphosphate hydrolases"/>
    <property type="match status" value="2"/>
</dbReference>
<dbReference type="SUPFAM" id="SSF52540">
    <property type="entry name" value="P-loop containing nucleoside triphosphate hydrolases"/>
    <property type="match status" value="2"/>
</dbReference>